<keyword evidence="3" id="KW-0813">Transport</keyword>
<evidence type="ECO:0000256" key="7">
    <source>
        <dbReference type="ARBA" id="ARBA00022989"/>
    </source>
</evidence>
<dbReference type="NCBIfam" id="TIGR00728">
    <property type="entry name" value="OPT_sfam"/>
    <property type="match status" value="1"/>
</dbReference>
<evidence type="ECO:0000256" key="2">
    <source>
        <dbReference type="ARBA" id="ARBA00008807"/>
    </source>
</evidence>
<feature type="transmembrane region" description="Helical" evidence="9">
    <location>
        <begin position="545"/>
        <end position="565"/>
    </location>
</feature>
<feature type="transmembrane region" description="Helical" evidence="9">
    <location>
        <begin position="296"/>
        <end position="318"/>
    </location>
</feature>
<organism evidence="10 11">
    <name type="scientific">Aspergillus keveii</name>
    <dbReference type="NCBI Taxonomy" id="714993"/>
    <lineage>
        <taxon>Eukaryota</taxon>
        <taxon>Fungi</taxon>
        <taxon>Dikarya</taxon>
        <taxon>Ascomycota</taxon>
        <taxon>Pezizomycotina</taxon>
        <taxon>Eurotiomycetes</taxon>
        <taxon>Eurotiomycetidae</taxon>
        <taxon>Eurotiales</taxon>
        <taxon>Aspergillaceae</taxon>
        <taxon>Aspergillus</taxon>
        <taxon>Aspergillus subgen. Nidulantes</taxon>
    </lineage>
</organism>
<evidence type="ECO:0000313" key="10">
    <source>
        <dbReference type="EMBL" id="KAL2797088.1"/>
    </source>
</evidence>
<evidence type="ECO:0000256" key="4">
    <source>
        <dbReference type="ARBA" id="ARBA00022692"/>
    </source>
</evidence>
<dbReference type="PANTHER" id="PTHR22601">
    <property type="entry name" value="ISP4 LIKE PROTEIN"/>
    <property type="match status" value="1"/>
</dbReference>
<name>A0ABR4GDJ3_9EURO</name>
<comment type="subcellular location">
    <subcellularLocation>
        <location evidence="1">Membrane</location>
        <topology evidence="1">Multi-pass membrane protein</topology>
    </subcellularLocation>
</comment>
<evidence type="ECO:0000256" key="8">
    <source>
        <dbReference type="ARBA" id="ARBA00023136"/>
    </source>
</evidence>
<feature type="transmembrane region" description="Helical" evidence="9">
    <location>
        <begin position="187"/>
        <end position="207"/>
    </location>
</feature>
<dbReference type="NCBIfam" id="TIGR00727">
    <property type="entry name" value="ISP4_OPT"/>
    <property type="match status" value="1"/>
</dbReference>
<keyword evidence="4 9" id="KW-0812">Transmembrane</keyword>
<dbReference type="EMBL" id="JBFTWV010000021">
    <property type="protein sequence ID" value="KAL2797088.1"/>
    <property type="molecule type" value="Genomic_DNA"/>
</dbReference>
<reference evidence="10 11" key="1">
    <citation type="submission" date="2024-07" db="EMBL/GenBank/DDBJ databases">
        <title>Section-level genome sequencing and comparative genomics of Aspergillus sections Usti and Cavernicolus.</title>
        <authorList>
            <consortium name="Lawrence Berkeley National Laboratory"/>
            <person name="Nybo J.L."/>
            <person name="Vesth T.C."/>
            <person name="Theobald S."/>
            <person name="Frisvad J.C."/>
            <person name="Larsen T.O."/>
            <person name="Kjaerboelling I."/>
            <person name="Rothschild-Mancinelli K."/>
            <person name="Lyhne E.K."/>
            <person name="Kogle M.E."/>
            <person name="Barry K."/>
            <person name="Clum A."/>
            <person name="Na H."/>
            <person name="Ledsgaard L."/>
            <person name="Lin J."/>
            <person name="Lipzen A."/>
            <person name="Kuo A."/>
            <person name="Riley R."/>
            <person name="Mondo S."/>
            <person name="Labutti K."/>
            <person name="Haridas S."/>
            <person name="Pangalinan J."/>
            <person name="Salamov A.A."/>
            <person name="Simmons B.A."/>
            <person name="Magnuson J.K."/>
            <person name="Chen J."/>
            <person name="Drula E."/>
            <person name="Henrissat B."/>
            <person name="Wiebenga A."/>
            <person name="Lubbers R.J."/>
            <person name="Gomes A.C."/>
            <person name="Makela M.R."/>
            <person name="Stajich J."/>
            <person name="Grigoriev I.V."/>
            <person name="Mortensen U.H."/>
            <person name="De Vries R.P."/>
            <person name="Baker S.E."/>
            <person name="Andersen M.R."/>
        </authorList>
    </citation>
    <scope>NUCLEOTIDE SEQUENCE [LARGE SCALE GENOMIC DNA]</scope>
    <source>
        <strain evidence="10 11">CBS 209.92</strain>
    </source>
</reference>
<feature type="transmembrane region" description="Helical" evidence="9">
    <location>
        <begin position="436"/>
        <end position="457"/>
    </location>
</feature>
<keyword evidence="8 9" id="KW-0472">Membrane</keyword>
<feature type="transmembrane region" description="Helical" evidence="9">
    <location>
        <begin position="219"/>
        <end position="238"/>
    </location>
</feature>
<keyword evidence="7 9" id="KW-1133">Transmembrane helix</keyword>
<feature type="transmembrane region" description="Helical" evidence="9">
    <location>
        <begin position="156"/>
        <end position="181"/>
    </location>
</feature>
<dbReference type="Proteomes" id="UP001610563">
    <property type="component" value="Unassembled WGS sequence"/>
</dbReference>
<gene>
    <name evidence="10" type="ORF">BJX66DRAFT_349098</name>
</gene>
<feature type="transmembrane region" description="Helical" evidence="9">
    <location>
        <begin position="672"/>
        <end position="689"/>
    </location>
</feature>
<evidence type="ECO:0000256" key="1">
    <source>
        <dbReference type="ARBA" id="ARBA00004141"/>
    </source>
</evidence>
<evidence type="ECO:0000256" key="5">
    <source>
        <dbReference type="ARBA" id="ARBA00022856"/>
    </source>
</evidence>
<feature type="transmembrane region" description="Helical" evidence="9">
    <location>
        <begin position="615"/>
        <end position="634"/>
    </location>
</feature>
<keyword evidence="6" id="KW-0653">Protein transport</keyword>
<accession>A0ABR4GDJ3</accession>
<dbReference type="InterPro" id="IPR004648">
    <property type="entry name" value="Oligpept_transpt"/>
</dbReference>
<feature type="transmembrane region" description="Helical" evidence="9">
    <location>
        <begin position="464"/>
        <end position="487"/>
    </location>
</feature>
<comment type="similarity">
    <text evidence="2">Belongs to the oligopeptide OPT transporter family.</text>
</comment>
<evidence type="ECO:0000256" key="9">
    <source>
        <dbReference type="SAM" id="Phobius"/>
    </source>
</evidence>
<dbReference type="Pfam" id="PF03169">
    <property type="entry name" value="OPT"/>
    <property type="match status" value="1"/>
</dbReference>
<evidence type="ECO:0000313" key="11">
    <source>
        <dbReference type="Proteomes" id="UP001610563"/>
    </source>
</evidence>
<evidence type="ECO:0000256" key="3">
    <source>
        <dbReference type="ARBA" id="ARBA00022448"/>
    </source>
</evidence>
<keyword evidence="5" id="KW-0571">Peptide transport</keyword>
<protein>
    <submittedName>
        <fullName evidence="10">OPT oligopeptide transporter protein-domain-containing protein</fullName>
    </submittedName>
</protein>
<sequence>MDMEESKAIDVQEKVEAEVYNAETDSLNDVFRAAGIGLSENDPAEPVLTLRMWVLGILFCVVASGLNTLYTLRTPSLTISASVALLLAYPLGKLWEKTVPAWNVPLGSCSFNLNPGPFNTKEHVLIYVMSNLSVYVRLGADVLTEQQMFYKYKAGFGFQFMITLATFLIGFCLAGLFRGIAVRPRELIWPGVLGVTALTTTLHGIGQGDVQARYNTWKISRYAFFTLAFCVSFCWYWFPDLIFPALSNFNFPCWIKPESAVVNQIFGMKSGMGLLPITLDWSQVSYVGSPLLVPTWAIFNVFGGLVFWIWIVAVACYYSNVWNTAYLPFQSSDVFDNTGKVYNVSKIVNAASGYKLDLAGYEGYSPIYMPATYALNMFGLSFATLTALLVWVILEHREVMVTAARRLPQLIIESFSGRTPLTGSDADEKEDDDVPMWWYLICCALSLFIAIFAVEYWDVELRWYGVLLALAVALVFYAPLAMVYATANLKINIDIFCRIVAGLVFEGKVLANIWFFDLGYITTIKGLYFAQDMKLAYYCDIPQRPLFLVQASGILMGTLSSLGVLNWSFTNIPHICTSKAPNGFTCPYSRTHFNTSLIWGAIGPRKYFTENNYDALLYFFLIGAVLPVPAYFLSRRGRSNRDEEGGKRSIWKYVHIPLFLGGLNYLPPATGMNYGSWVVVGLVFGWVIKKRAQGWWVKYNFVLSAALDSSVGVAGVVIFLTVYFTGAASGLKWWGTEVYKNTCDWKGCAYLGLPEGGKFGV</sequence>
<dbReference type="InterPro" id="IPR004813">
    <property type="entry name" value="OPT"/>
</dbReference>
<evidence type="ECO:0000256" key="6">
    <source>
        <dbReference type="ARBA" id="ARBA00022927"/>
    </source>
</evidence>
<feature type="transmembrane region" description="Helical" evidence="9">
    <location>
        <begin position="373"/>
        <end position="394"/>
    </location>
</feature>
<proteinExistence type="inferred from homology"/>
<feature type="transmembrane region" description="Helical" evidence="9">
    <location>
        <begin position="50"/>
        <end position="70"/>
    </location>
</feature>
<keyword evidence="11" id="KW-1185">Reference proteome</keyword>
<feature type="transmembrane region" description="Helical" evidence="9">
    <location>
        <begin position="701"/>
        <end position="724"/>
    </location>
</feature>
<comment type="caution">
    <text evidence="10">The sequence shown here is derived from an EMBL/GenBank/DDBJ whole genome shotgun (WGS) entry which is preliminary data.</text>
</comment>